<gene>
    <name evidence="2" type="ORF">GCM10009547_47730</name>
</gene>
<dbReference type="EMBL" id="BAAAHE010000055">
    <property type="protein sequence ID" value="GAA0637796.1"/>
    <property type="molecule type" value="Genomic_DNA"/>
</dbReference>
<dbReference type="CDD" id="cd12108">
    <property type="entry name" value="Hr-like"/>
    <property type="match status" value="1"/>
</dbReference>
<dbReference type="Proteomes" id="UP001500957">
    <property type="component" value="Unassembled WGS sequence"/>
</dbReference>
<dbReference type="InterPro" id="IPR019587">
    <property type="entry name" value="Polyketide_cyclase/dehydratase"/>
</dbReference>
<dbReference type="Pfam" id="PF10604">
    <property type="entry name" value="Polyketide_cyc2"/>
    <property type="match status" value="1"/>
</dbReference>
<organism evidence="2 3">
    <name type="scientific">Sporichthya brevicatena</name>
    <dbReference type="NCBI Taxonomy" id="171442"/>
    <lineage>
        <taxon>Bacteria</taxon>
        <taxon>Bacillati</taxon>
        <taxon>Actinomycetota</taxon>
        <taxon>Actinomycetes</taxon>
        <taxon>Sporichthyales</taxon>
        <taxon>Sporichthyaceae</taxon>
        <taxon>Sporichthya</taxon>
    </lineage>
</organism>
<accession>A0ABN1HDC1</accession>
<dbReference type="Gene3D" id="1.20.120.520">
    <property type="entry name" value="nmb1532 protein domain like"/>
    <property type="match status" value="1"/>
</dbReference>
<dbReference type="CDD" id="cd07812">
    <property type="entry name" value="SRPBCC"/>
    <property type="match status" value="1"/>
</dbReference>
<reference evidence="2 3" key="1">
    <citation type="journal article" date="2019" name="Int. J. Syst. Evol. Microbiol.">
        <title>The Global Catalogue of Microorganisms (GCM) 10K type strain sequencing project: providing services to taxonomists for standard genome sequencing and annotation.</title>
        <authorList>
            <consortium name="The Broad Institute Genomics Platform"/>
            <consortium name="The Broad Institute Genome Sequencing Center for Infectious Disease"/>
            <person name="Wu L."/>
            <person name="Ma J."/>
        </authorList>
    </citation>
    <scope>NUCLEOTIDE SEQUENCE [LARGE SCALE GENOMIC DNA]</scope>
    <source>
        <strain evidence="2 3">JCM 10671</strain>
    </source>
</reference>
<name>A0ABN1HDC1_9ACTN</name>
<dbReference type="InterPro" id="IPR023393">
    <property type="entry name" value="START-like_dom_sf"/>
</dbReference>
<comment type="caution">
    <text evidence="2">The sequence shown here is derived from an EMBL/GenBank/DDBJ whole genome shotgun (WGS) entry which is preliminary data.</text>
</comment>
<proteinExistence type="predicted"/>
<dbReference type="SUPFAM" id="SSF55961">
    <property type="entry name" value="Bet v1-like"/>
    <property type="match status" value="1"/>
</dbReference>
<dbReference type="Pfam" id="PF01814">
    <property type="entry name" value="Hemerythrin"/>
    <property type="match status" value="1"/>
</dbReference>
<sequence length="387" mass="43097">MTGAPTLAETPYRPPAGFVPAETRTMGIVHNALRRDLPRARAVLDSVPYPHDRQRVALADHVLMMMAFLHKHHDAEETGLYPLVRRDPAAAALLDEMESDHDALDPGIAAVETAARAYRLDAGAREDVIAALDLLNPVLMPHLDREEQLLMPVVERTVSKAEWDAWEKGIAKGRSLGELATEGHWILDGATPDEFDLMLVLVPGPVRWILLNVFGRAHRKRAFARWWTPEYSPWKVPCGGTNTVTVAATPEQVWAVLTDVTRVGEWSHECHRARWLSEPGGVGARFVGANRAGWSRWSRPCTVTAWEPGRLFAFRTRGPRLVNDCSEWTFALEPVPGGGTRITQTFRVLRLPVPVERLIWLTLPPHRDRTAALAGDLERLGALAARV</sequence>
<keyword evidence="3" id="KW-1185">Reference proteome</keyword>
<protein>
    <recommendedName>
        <fullName evidence="1">Hemerythrin-like domain-containing protein</fullName>
    </recommendedName>
</protein>
<dbReference type="InterPro" id="IPR012312">
    <property type="entry name" value="Hemerythrin-like"/>
</dbReference>
<dbReference type="RefSeq" id="WP_344609580.1">
    <property type="nucleotide sequence ID" value="NZ_BAAAHE010000055.1"/>
</dbReference>
<dbReference type="Gene3D" id="3.30.530.20">
    <property type="match status" value="1"/>
</dbReference>
<evidence type="ECO:0000313" key="3">
    <source>
        <dbReference type="Proteomes" id="UP001500957"/>
    </source>
</evidence>
<evidence type="ECO:0000259" key="1">
    <source>
        <dbReference type="Pfam" id="PF01814"/>
    </source>
</evidence>
<feature type="domain" description="Hemerythrin-like" evidence="1">
    <location>
        <begin position="30"/>
        <end position="153"/>
    </location>
</feature>
<evidence type="ECO:0000313" key="2">
    <source>
        <dbReference type="EMBL" id="GAA0637796.1"/>
    </source>
</evidence>